<dbReference type="AlphaFoldDB" id="A0A7W9HK15"/>
<keyword evidence="2" id="KW-1185">Reference proteome</keyword>
<name>A0A7W9HK15_9PSEU</name>
<evidence type="ECO:0000313" key="2">
    <source>
        <dbReference type="Proteomes" id="UP000552097"/>
    </source>
</evidence>
<sequence length="146" mass="15752">MVQIAWATDARVTWRCQPSQERPSKWSETEAVLEFAVVVLDAPTDLGDLDEIAQADVGREGGQPVVGALGAPVGHSASSQHSARLPSAALGMCRLAGRTRNARNRDRIRPVELAVLLWELWRQTTNRPADRPAAVTSVFRSIGGSG</sequence>
<dbReference type="Proteomes" id="UP000552097">
    <property type="component" value="Unassembled WGS sequence"/>
</dbReference>
<evidence type="ECO:0000313" key="1">
    <source>
        <dbReference type="EMBL" id="MBB5803540.1"/>
    </source>
</evidence>
<protein>
    <submittedName>
        <fullName evidence="1">Uncharacterized protein</fullName>
    </submittedName>
</protein>
<gene>
    <name evidence="1" type="ORF">F4560_003308</name>
</gene>
<comment type="caution">
    <text evidence="1">The sequence shown here is derived from an EMBL/GenBank/DDBJ whole genome shotgun (WGS) entry which is preliminary data.</text>
</comment>
<proteinExistence type="predicted"/>
<dbReference type="RefSeq" id="WP_184920920.1">
    <property type="nucleotide sequence ID" value="NZ_JACHMO010000001.1"/>
</dbReference>
<organism evidence="1 2">
    <name type="scientific">Saccharothrix ecbatanensis</name>
    <dbReference type="NCBI Taxonomy" id="1105145"/>
    <lineage>
        <taxon>Bacteria</taxon>
        <taxon>Bacillati</taxon>
        <taxon>Actinomycetota</taxon>
        <taxon>Actinomycetes</taxon>
        <taxon>Pseudonocardiales</taxon>
        <taxon>Pseudonocardiaceae</taxon>
        <taxon>Saccharothrix</taxon>
    </lineage>
</organism>
<accession>A0A7W9HK15</accession>
<reference evidence="1 2" key="1">
    <citation type="submission" date="2020-08" db="EMBL/GenBank/DDBJ databases">
        <title>Sequencing the genomes of 1000 actinobacteria strains.</title>
        <authorList>
            <person name="Klenk H.-P."/>
        </authorList>
    </citation>
    <scope>NUCLEOTIDE SEQUENCE [LARGE SCALE GENOMIC DNA]</scope>
    <source>
        <strain evidence="1 2">DSM 45486</strain>
    </source>
</reference>
<dbReference type="EMBL" id="JACHMO010000001">
    <property type="protein sequence ID" value="MBB5803540.1"/>
    <property type="molecule type" value="Genomic_DNA"/>
</dbReference>